<keyword evidence="2" id="KW-0732">Signal</keyword>
<dbReference type="Proteomes" id="UP000273326">
    <property type="component" value="Chromosome"/>
</dbReference>
<dbReference type="RefSeq" id="WP_126112110.1">
    <property type="nucleotide sequence ID" value="NZ_CP034465.1"/>
</dbReference>
<feature type="chain" id="PRO_5039253404" description="Lipoprotein" evidence="2">
    <location>
        <begin position="21"/>
        <end position="270"/>
    </location>
</feature>
<evidence type="ECO:0000256" key="1">
    <source>
        <dbReference type="SAM" id="MobiDB-lite"/>
    </source>
</evidence>
<protein>
    <recommendedName>
        <fullName evidence="5">Lipoprotein</fullName>
    </recommendedName>
</protein>
<dbReference type="AlphaFoldDB" id="A0A3Q9BMG5"/>
<evidence type="ECO:0000313" key="3">
    <source>
        <dbReference type="EMBL" id="AZP05573.1"/>
    </source>
</evidence>
<dbReference type="OrthoDB" id="2138638at2"/>
<accession>A0A3Q9BMG5</accession>
<name>A0A3Q9BMG5_9LACT</name>
<organism evidence="3 4">
    <name type="scientific">Jeotgalibaca ciconiae</name>
    <dbReference type="NCBI Taxonomy" id="2496265"/>
    <lineage>
        <taxon>Bacteria</taxon>
        <taxon>Bacillati</taxon>
        <taxon>Bacillota</taxon>
        <taxon>Bacilli</taxon>
        <taxon>Lactobacillales</taxon>
        <taxon>Carnobacteriaceae</taxon>
        <taxon>Jeotgalibaca</taxon>
    </lineage>
</organism>
<keyword evidence="4" id="KW-1185">Reference proteome</keyword>
<evidence type="ECO:0000256" key="2">
    <source>
        <dbReference type="SAM" id="SignalP"/>
    </source>
</evidence>
<feature type="compositionally biased region" description="Low complexity" evidence="1">
    <location>
        <begin position="28"/>
        <end position="56"/>
    </location>
</feature>
<feature type="signal peptide" evidence="2">
    <location>
        <begin position="1"/>
        <end position="20"/>
    </location>
</feature>
<feature type="region of interest" description="Disordered" evidence="1">
    <location>
        <begin position="23"/>
        <end position="77"/>
    </location>
</feature>
<evidence type="ECO:0000313" key="4">
    <source>
        <dbReference type="Proteomes" id="UP000273326"/>
    </source>
</evidence>
<evidence type="ECO:0008006" key="5">
    <source>
        <dbReference type="Google" id="ProtNLM"/>
    </source>
</evidence>
<dbReference type="EMBL" id="CP034465">
    <property type="protein sequence ID" value="AZP05573.1"/>
    <property type="molecule type" value="Genomic_DNA"/>
</dbReference>
<feature type="compositionally biased region" description="Acidic residues" evidence="1">
    <location>
        <begin position="57"/>
        <end position="69"/>
    </location>
</feature>
<sequence length="270" mass="30321">MTLASYKQLIALGFSGLLLASCSTEVPENSAESDSISEEIQSQETSNEESIGSEESSVSEELESEEIESESQNSTDDIRSQFEMEDEYVLLPRYFPGFTTPTGVDIISNNPDIYDVVYRNEDGNQQIEVLSRIYDSQDGALQNIEEVINGSVAVPENEESAYDLGYGITGYGEAGAGNFYFGWEEGNWTFTIHSHLQDDWDVHGIATRMVEYLEENYLPAPSQRGTMYIDYPEKDRDPEVHVLWNVDNRVYEVSTVSTPIEAMDSIISME</sequence>
<dbReference type="KEGG" id="jeh:EJN90_13555"/>
<proteinExistence type="predicted"/>
<reference evidence="4" key="1">
    <citation type="submission" date="2018-12" db="EMBL/GenBank/DDBJ databases">
        <title>Complete genome sequencing of Jeotgalibaca sp. H21T32.</title>
        <authorList>
            <person name="Bae J.-W."/>
            <person name="Lee S.-Y."/>
        </authorList>
    </citation>
    <scope>NUCLEOTIDE SEQUENCE [LARGE SCALE GENOMIC DNA]</scope>
    <source>
        <strain evidence="4">H21T32</strain>
    </source>
</reference>
<gene>
    <name evidence="3" type="ORF">EJN90_13555</name>
</gene>
<dbReference type="PROSITE" id="PS51257">
    <property type="entry name" value="PROKAR_LIPOPROTEIN"/>
    <property type="match status" value="1"/>
</dbReference>